<keyword evidence="9 12" id="KW-0460">Magnesium</keyword>
<dbReference type="PANTHER" id="PTHR20941">
    <property type="entry name" value="FOLATE SYNTHESIS PROTEINS"/>
    <property type="match status" value="1"/>
</dbReference>
<evidence type="ECO:0000256" key="3">
    <source>
        <dbReference type="ARBA" id="ARBA00004763"/>
    </source>
</evidence>
<sequence>MVWKCRGYTLDCSGEPLVMGILNVTPDSFSDGGMLTGVEEAAEKGLRLVSEGADILDLGGESTRPGHEPVPAYIEIVRVMPVIKRLMPELKVPLSIDTLKAEVAHKALEAGAAIVNSVAPREENGDLYRVAAEAQAGFVLTHNEPDFLAVAPERAVERMAEYFKAALEDASAAGLSPEQIVLDPGIGFAKTHEQNIAIIRGLRQLCQFGLPVLMGLSRKTFLGNLTGLVPAERDDATVAADTVSILNGASIIRVHNVRAGRAGAQVAAALREV</sequence>
<dbReference type="InterPro" id="IPR006390">
    <property type="entry name" value="DHP_synth_dom"/>
</dbReference>
<evidence type="ECO:0000256" key="1">
    <source>
        <dbReference type="ARBA" id="ARBA00000012"/>
    </source>
</evidence>
<dbReference type="PROSITE" id="PS00792">
    <property type="entry name" value="DHPS_1"/>
    <property type="match status" value="1"/>
</dbReference>
<evidence type="ECO:0000256" key="5">
    <source>
        <dbReference type="ARBA" id="ARBA00012458"/>
    </source>
</evidence>
<dbReference type="NCBIfam" id="TIGR01496">
    <property type="entry name" value="DHPS"/>
    <property type="match status" value="1"/>
</dbReference>
<feature type="domain" description="Pterin-binding" evidence="13">
    <location>
        <begin position="16"/>
        <end position="265"/>
    </location>
</feature>
<dbReference type="CDD" id="cd00739">
    <property type="entry name" value="DHPS"/>
    <property type="match status" value="1"/>
</dbReference>
<dbReference type="EMBL" id="JACRSP010000003">
    <property type="protein sequence ID" value="MBC8536624.1"/>
    <property type="molecule type" value="Genomic_DNA"/>
</dbReference>
<evidence type="ECO:0000256" key="7">
    <source>
        <dbReference type="ARBA" id="ARBA00022679"/>
    </source>
</evidence>
<dbReference type="InterPro" id="IPR045031">
    <property type="entry name" value="DHP_synth-like"/>
</dbReference>
<keyword evidence="15" id="KW-1185">Reference proteome</keyword>
<dbReference type="GO" id="GO:0046872">
    <property type="term" value="F:metal ion binding"/>
    <property type="evidence" value="ECO:0007669"/>
    <property type="project" value="UniProtKB-KW"/>
</dbReference>
<accession>A0A926DG14</accession>
<keyword evidence="10 12" id="KW-0289">Folate biosynthesis</keyword>
<proteinExistence type="inferred from homology"/>
<dbReference type="PROSITE" id="PS50972">
    <property type="entry name" value="PTERIN_BINDING"/>
    <property type="match status" value="1"/>
</dbReference>
<comment type="pathway">
    <text evidence="3 12">Cofactor biosynthesis; tetrahydrofolate biosynthesis; 7,8-dihydrofolate from 2-amino-4-hydroxy-6-hydroxymethyl-7,8-dihydropteridine diphosphate and 4-aminobenzoate: step 1/2.</text>
</comment>
<dbReference type="RefSeq" id="WP_249300463.1">
    <property type="nucleotide sequence ID" value="NZ_JACRSP010000003.1"/>
</dbReference>
<dbReference type="InterPro" id="IPR000489">
    <property type="entry name" value="Pterin-binding_dom"/>
</dbReference>
<dbReference type="EC" id="2.5.1.15" evidence="5 12"/>
<dbReference type="GO" id="GO:0046654">
    <property type="term" value="P:tetrahydrofolate biosynthetic process"/>
    <property type="evidence" value="ECO:0007669"/>
    <property type="project" value="TreeGrafter"/>
</dbReference>
<evidence type="ECO:0000256" key="10">
    <source>
        <dbReference type="ARBA" id="ARBA00022909"/>
    </source>
</evidence>
<organism evidence="14 15">
    <name type="scientific">Feifania hominis</name>
    <dbReference type="NCBI Taxonomy" id="2763660"/>
    <lineage>
        <taxon>Bacteria</taxon>
        <taxon>Bacillati</taxon>
        <taxon>Bacillota</taxon>
        <taxon>Clostridia</taxon>
        <taxon>Eubacteriales</taxon>
        <taxon>Feifaniaceae</taxon>
        <taxon>Feifania</taxon>
    </lineage>
</organism>
<comment type="cofactor">
    <cofactor evidence="2 12">
        <name>Mg(2+)</name>
        <dbReference type="ChEBI" id="CHEBI:18420"/>
    </cofactor>
</comment>
<evidence type="ECO:0000256" key="12">
    <source>
        <dbReference type="RuleBase" id="RU361205"/>
    </source>
</evidence>
<protein>
    <recommendedName>
        <fullName evidence="6 12">Dihydropteroate synthase</fullName>
        <shortName evidence="12">DHPS</shortName>
        <ecNumber evidence="5 12">2.5.1.15</ecNumber>
    </recommendedName>
    <alternativeName>
        <fullName evidence="11 12">Dihydropteroate pyrophosphorylase</fullName>
    </alternativeName>
</protein>
<comment type="function">
    <text evidence="12">Catalyzes the condensation of para-aminobenzoate (pABA) with 6-hydroxymethyl-7,8-dihydropterin diphosphate (DHPt-PP) to form 7,8-dihydropteroate (H2Pte), the immediate precursor of folate derivatives.</text>
</comment>
<evidence type="ECO:0000256" key="9">
    <source>
        <dbReference type="ARBA" id="ARBA00022842"/>
    </source>
</evidence>
<evidence type="ECO:0000259" key="13">
    <source>
        <dbReference type="PROSITE" id="PS50972"/>
    </source>
</evidence>
<reference evidence="14" key="1">
    <citation type="submission" date="2020-08" db="EMBL/GenBank/DDBJ databases">
        <title>Genome public.</title>
        <authorList>
            <person name="Liu C."/>
            <person name="Sun Q."/>
        </authorList>
    </citation>
    <scope>NUCLEOTIDE SEQUENCE</scope>
    <source>
        <strain evidence="14">BX7</strain>
    </source>
</reference>
<dbReference type="GO" id="GO:0004156">
    <property type="term" value="F:dihydropteroate synthase activity"/>
    <property type="evidence" value="ECO:0007669"/>
    <property type="project" value="UniProtKB-EC"/>
</dbReference>
<evidence type="ECO:0000313" key="15">
    <source>
        <dbReference type="Proteomes" id="UP000620366"/>
    </source>
</evidence>
<dbReference type="Pfam" id="PF00809">
    <property type="entry name" value="Pterin_bind"/>
    <property type="match status" value="1"/>
</dbReference>
<comment type="similarity">
    <text evidence="4 12">Belongs to the DHPS family.</text>
</comment>
<evidence type="ECO:0000256" key="6">
    <source>
        <dbReference type="ARBA" id="ARBA00016919"/>
    </source>
</evidence>
<keyword evidence="7 12" id="KW-0808">Transferase</keyword>
<evidence type="ECO:0000256" key="8">
    <source>
        <dbReference type="ARBA" id="ARBA00022723"/>
    </source>
</evidence>
<evidence type="ECO:0000313" key="14">
    <source>
        <dbReference type="EMBL" id="MBC8536624.1"/>
    </source>
</evidence>
<gene>
    <name evidence="14" type="primary">folP</name>
    <name evidence="14" type="ORF">H8695_08005</name>
</gene>
<dbReference type="GO" id="GO:0005829">
    <property type="term" value="C:cytosol"/>
    <property type="evidence" value="ECO:0007669"/>
    <property type="project" value="TreeGrafter"/>
</dbReference>
<dbReference type="PROSITE" id="PS00793">
    <property type="entry name" value="DHPS_2"/>
    <property type="match status" value="1"/>
</dbReference>
<name>A0A926DG14_9FIRM</name>
<comment type="catalytic activity">
    <reaction evidence="1">
        <text>(7,8-dihydropterin-6-yl)methyl diphosphate + 4-aminobenzoate = 7,8-dihydropteroate + diphosphate</text>
        <dbReference type="Rhea" id="RHEA:19949"/>
        <dbReference type="ChEBI" id="CHEBI:17836"/>
        <dbReference type="ChEBI" id="CHEBI:17839"/>
        <dbReference type="ChEBI" id="CHEBI:33019"/>
        <dbReference type="ChEBI" id="CHEBI:72950"/>
        <dbReference type="EC" id="2.5.1.15"/>
    </reaction>
</comment>
<keyword evidence="8 12" id="KW-0479">Metal-binding</keyword>
<dbReference type="InterPro" id="IPR011005">
    <property type="entry name" value="Dihydropteroate_synth-like_sf"/>
</dbReference>
<dbReference type="GO" id="GO:0046656">
    <property type="term" value="P:folic acid biosynthetic process"/>
    <property type="evidence" value="ECO:0007669"/>
    <property type="project" value="UniProtKB-KW"/>
</dbReference>
<evidence type="ECO:0000256" key="2">
    <source>
        <dbReference type="ARBA" id="ARBA00001946"/>
    </source>
</evidence>
<comment type="caution">
    <text evidence="14">The sequence shown here is derived from an EMBL/GenBank/DDBJ whole genome shotgun (WGS) entry which is preliminary data.</text>
</comment>
<dbReference type="Proteomes" id="UP000620366">
    <property type="component" value="Unassembled WGS sequence"/>
</dbReference>
<evidence type="ECO:0000256" key="4">
    <source>
        <dbReference type="ARBA" id="ARBA00009503"/>
    </source>
</evidence>
<dbReference type="PANTHER" id="PTHR20941:SF1">
    <property type="entry name" value="FOLIC ACID SYNTHESIS PROTEIN FOL1"/>
    <property type="match status" value="1"/>
</dbReference>
<dbReference type="AlphaFoldDB" id="A0A926DG14"/>
<dbReference type="Gene3D" id="3.20.20.20">
    <property type="entry name" value="Dihydropteroate synthase-like"/>
    <property type="match status" value="1"/>
</dbReference>
<dbReference type="SUPFAM" id="SSF51717">
    <property type="entry name" value="Dihydropteroate synthetase-like"/>
    <property type="match status" value="1"/>
</dbReference>
<evidence type="ECO:0000256" key="11">
    <source>
        <dbReference type="ARBA" id="ARBA00030193"/>
    </source>
</evidence>